<evidence type="ECO:0000313" key="2">
    <source>
        <dbReference type="Proteomes" id="UP000571084"/>
    </source>
</evidence>
<keyword evidence="2" id="KW-1185">Reference proteome</keyword>
<dbReference type="Proteomes" id="UP000571084">
    <property type="component" value="Unassembled WGS sequence"/>
</dbReference>
<organism evidence="1 2">
    <name type="scientific">Glaciimonas immobilis</name>
    <dbReference type="NCBI Taxonomy" id="728004"/>
    <lineage>
        <taxon>Bacteria</taxon>
        <taxon>Pseudomonadati</taxon>
        <taxon>Pseudomonadota</taxon>
        <taxon>Betaproteobacteria</taxon>
        <taxon>Burkholderiales</taxon>
        <taxon>Oxalobacteraceae</taxon>
        <taxon>Glaciimonas</taxon>
    </lineage>
</organism>
<accession>A0A840RL26</accession>
<dbReference type="EMBL" id="JACHHQ010000001">
    <property type="protein sequence ID" value="MBB5198473.1"/>
    <property type="molecule type" value="Genomic_DNA"/>
</dbReference>
<protein>
    <submittedName>
        <fullName evidence="1">Uncharacterized protein</fullName>
    </submittedName>
</protein>
<dbReference type="RefSeq" id="WP_245182176.1">
    <property type="nucleotide sequence ID" value="NZ_JAAOZT010000002.1"/>
</dbReference>
<evidence type="ECO:0000313" key="1">
    <source>
        <dbReference type="EMBL" id="MBB5198473.1"/>
    </source>
</evidence>
<name>A0A840RL26_9BURK</name>
<comment type="caution">
    <text evidence="1">The sequence shown here is derived from an EMBL/GenBank/DDBJ whole genome shotgun (WGS) entry which is preliminary data.</text>
</comment>
<proteinExistence type="predicted"/>
<gene>
    <name evidence="1" type="ORF">HNR39_000283</name>
</gene>
<sequence length="188" mass="20157">MQTVLIITLLATLTVTLSGCATKNYGRLSGVTDYEKRSLTCREINIEIARTEGFVQKVDTESQFDGRSVLSFLGDYGIGNVIEKNGAVNSADERMAALQVLRKERCVGALTVAVAISPGQPTIPGTVVEKGGESSATAERLARQASCVPLGTAVLIGKMPGVENYRVDCEDGQQALVKCEMRQCRVLE</sequence>
<reference evidence="1 2" key="1">
    <citation type="submission" date="2020-08" db="EMBL/GenBank/DDBJ databases">
        <title>Genomic Encyclopedia of Type Strains, Phase IV (KMG-IV): sequencing the most valuable type-strain genomes for metagenomic binning, comparative biology and taxonomic classification.</title>
        <authorList>
            <person name="Goeker M."/>
        </authorList>
    </citation>
    <scope>NUCLEOTIDE SEQUENCE [LARGE SCALE GENOMIC DNA]</scope>
    <source>
        <strain evidence="1 2">DSM 23240</strain>
    </source>
</reference>
<dbReference type="AlphaFoldDB" id="A0A840RL26"/>